<sequence>MAMAMENDKTLCDICNEEKLTYLCDGCSKKFCSMDLTEHHQMLTNELRQIDIDYAQDCKKFVMEYLPTSCNNIQMKLADLHEQTKQTLNDNDFNEINIHYFKNQLIEIRYVLDNPTKIIIKDLQPFITQGKDNGTVNDLKRFQNVAVMVNMGCNEENIIYPSKGCAKEFCFDHSKQHQIILNVELHNIIDDHYQYEQRTREQKENPYNQLLINDIDKWEKKFNNKQQIVKNLSLNLHEYLFMISK</sequence>
<comment type="caution">
    <text evidence="1">The sequence shown here is derived from an EMBL/GenBank/DDBJ whole genome shotgun (WGS) entry which is preliminary data.</text>
</comment>
<dbReference type="Proteomes" id="UP000663881">
    <property type="component" value="Unassembled WGS sequence"/>
</dbReference>
<organism evidence="1 3">
    <name type="scientific">Adineta steineri</name>
    <dbReference type="NCBI Taxonomy" id="433720"/>
    <lineage>
        <taxon>Eukaryota</taxon>
        <taxon>Metazoa</taxon>
        <taxon>Spiralia</taxon>
        <taxon>Gnathifera</taxon>
        <taxon>Rotifera</taxon>
        <taxon>Eurotatoria</taxon>
        <taxon>Bdelloidea</taxon>
        <taxon>Adinetida</taxon>
        <taxon>Adinetidae</taxon>
        <taxon>Adineta</taxon>
    </lineage>
</organism>
<dbReference type="SUPFAM" id="SSF144232">
    <property type="entry name" value="HIT/MYND zinc finger-like"/>
    <property type="match status" value="1"/>
</dbReference>
<proteinExistence type="predicted"/>
<dbReference type="AlphaFoldDB" id="A0A814SEP6"/>
<dbReference type="EMBL" id="CAJNON010000253">
    <property type="protein sequence ID" value="CAF1143982.1"/>
    <property type="molecule type" value="Genomic_DNA"/>
</dbReference>
<dbReference type="Proteomes" id="UP000663891">
    <property type="component" value="Unassembled WGS sequence"/>
</dbReference>
<evidence type="ECO:0000313" key="1">
    <source>
        <dbReference type="EMBL" id="CAF1143982.1"/>
    </source>
</evidence>
<evidence type="ECO:0000313" key="3">
    <source>
        <dbReference type="Proteomes" id="UP000663891"/>
    </source>
</evidence>
<gene>
    <name evidence="2" type="ORF">OKA104_LOCUS38924</name>
    <name evidence="1" type="ORF">VCS650_LOCUS22430</name>
</gene>
<name>A0A814SEP6_9BILA</name>
<dbReference type="OrthoDB" id="10076680at2759"/>
<evidence type="ECO:0000313" key="2">
    <source>
        <dbReference type="EMBL" id="CAF4163290.1"/>
    </source>
</evidence>
<reference evidence="1" key="1">
    <citation type="submission" date="2021-02" db="EMBL/GenBank/DDBJ databases">
        <authorList>
            <person name="Nowell W R."/>
        </authorList>
    </citation>
    <scope>NUCLEOTIDE SEQUENCE</scope>
</reference>
<dbReference type="EMBL" id="CAJOAY010007316">
    <property type="protein sequence ID" value="CAF4163290.1"/>
    <property type="molecule type" value="Genomic_DNA"/>
</dbReference>
<protein>
    <submittedName>
        <fullName evidence="1">Uncharacterized protein</fullName>
    </submittedName>
</protein>
<accession>A0A814SEP6</accession>